<dbReference type="AlphaFoldDB" id="A0AAD6UME3"/>
<accession>A0AAD6UME3</accession>
<name>A0AAD6UME3_9AGAR</name>
<gene>
    <name evidence="1" type="ORF">GGX14DRAFT_603742</name>
</gene>
<sequence>MGFDPRGINRTSPQVACFESMNDFNFLGANTVLEQGFTVRSSNLSDPAIEAQLVEQSRQFLALKKSQAMLCEKNMAPTTRMSRLLHRMRFSLLPLYHTARGVGLRLSLFTLFPARRFVVLPLHYEVTSVLLHGGVS</sequence>
<protein>
    <submittedName>
        <fullName evidence="1">Uncharacterized protein</fullName>
    </submittedName>
</protein>
<reference evidence="1" key="1">
    <citation type="submission" date="2023-03" db="EMBL/GenBank/DDBJ databases">
        <title>Massive genome expansion in bonnet fungi (Mycena s.s.) driven by repeated elements and novel gene families across ecological guilds.</title>
        <authorList>
            <consortium name="Lawrence Berkeley National Laboratory"/>
            <person name="Harder C.B."/>
            <person name="Miyauchi S."/>
            <person name="Viragh M."/>
            <person name="Kuo A."/>
            <person name="Thoen E."/>
            <person name="Andreopoulos B."/>
            <person name="Lu D."/>
            <person name="Skrede I."/>
            <person name="Drula E."/>
            <person name="Henrissat B."/>
            <person name="Morin E."/>
            <person name="Kohler A."/>
            <person name="Barry K."/>
            <person name="LaButti K."/>
            <person name="Morin E."/>
            <person name="Salamov A."/>
            <person name="Lipzen A."/>
            <person name="Mereny Z."/>
            <person name="Hegedus B."/>
            <person name="Baldrian P."/>
            <person name="Stursova M."/>
            <person name="Weitz H."/>
            <person name="Taylor A."/>
            <person name="Grigoriev I.V."/>
            <person name="Nagy L.G."/>
            <person name="Martin F."/>
            <person name="Kauserud H."/>
        </authorList>
    </citation>
    <scope>NUCLEOTIDE SEQUENCE</scope>
    <source>
        <strain evidence="1">9144</strain>
    </source>
</reference>
<comment type="caution">
    <text evidence="1">The sequence shown here is derived from an EMBL/GenBank/DDBJ whole genome shotgun (WGS) entry which is preliminary data.</text>
</comment>
<evidence type="ECO:0000313" key="2">
    <source>
        <dbReference type="Proteomes" id="UP001219525"/>
    </source>
</evidence>
<dbReference type="Proteomes" id="UP001219525">
    <property type="component" value="Unassembled WGS sequence"/>
</dbReference>
<organism evidence="1 2">
    <name type="scientific">Mycena pura</name>
    <dbReference type="NCBI Taxonomy" id="153505"/>
    <lineage>
        <taxon>Eukaryota</taxon>
        <taxon>Fungi</taxon>
        <taxon>Dikarya</taxon>
        <taxon>Basidiomycota</taxon>
        <taxon>Agaricomycotina</taxon>
        <taxon>Agaricomycetes</taxon>
        <taxon>Agaricomycetidae</taxon>
        <taxon>Agaricales</taxon>
        <taxon>Marasmiineae</taxon>
        <taxon>Mycenaceae</taxon>
        <taxon>Mycena</taxon>
    </lineage>
</organism>
<dbReference type="EMBL" id="JARJCW010000144">
    <property type="protein sequence ID" value="KAJ7190708.1"/>
    <property type="molecule type" value="Genomic_DNA"/>
</dbReference>
<keyword evidence="2" id="KW-1185">Reference proteome</keyword>
<proteinExistence type="predicted"/>
<evidence type="ECO:0000313" key="1">
    <source>
        <dbReference type="EMBL" id="KAJ7190708.1"/>
    </source>
</evidence>